<dbReference type="Gene3D" id="3.40.50.300">
    <property type="entry name" value="P-loop containing nucleotide triphosphate hydrolases"/>
    <property type="match status" value="1"/>
</dbReference>
<dbReference type="EMBL" id="JAVDUM010000014">
    <property type="protein sequence ID" value="MDR6868461.1"/>
    <property type="molecule type" value="Genomic_DNA"/>
</dbReference>
<sequence>MLDEWQKESVRDALAQAADGNWAAFEFALIVPRQNGKGEVLACIELAFIYLFDARLVIHTAHEFKTSQEAFLRVKFIIEGTPELYALVKRRGSRVVGIRTANGEEGIELQSGARLRFLARSKGSGRGFTADLVILDEAYDLPEEVLAAIMATLTAAPNPLIIYTSSAALDSSAVLRRVMARGRQEDDRPKDKNLAYREYSADPKANFDDPEVQRGANPATESDRVTLALLAKLRAATPNDAKFGREHLGILDESAGTRVIDGERWASLADEDSMMWGGVPGHLRRGAVAVAIDVNFDGSLSSVALVGRQAIRKGGHWQAGPKLQGEIIKRGPGTGWVVDYVKGIIQRWGPVAVVLDPKGSPGKLIPRFEAESIDVTKISYSEHVQACGFFEELIMGPVDEHGRHDPDAPRLFVHLSDVYLDDAVEAGKKRTPGEAGEWLWHRRDTTDISPLVALTLAVFAFTRAEGTQPDRQRISTAMYSYS</sequence>
<gene>
    <name evidence="2" type="ORF">J2Y69_003077</name>
</gene>
<dbReference type="RefSeq" id="WP_310022309.1">
    <property type="nucleotide sequence ID" value="NZ_JAVDUM010000014.1"/>
</dbReference>
<keyword evidence="3" id="KW-1185">Reference proteome</keyword>
<comment type="caution">
    <text evidence="2">The sequence shown here is derived from an EMBL/GenBank/DDBJ whole genome shotgun (WGS) entry which is preliminary data.</text>
</comment>
<evidence type="ECO:0008006" key="4">
    <source>
        <dbReference type="Google" id="ProtNLM"/>
    </source>
</evidence>
<evidence type="ECO:0000313" key="2">
    <source>
        <dbReference type="EMBL" id="MDR6868461.1"/>
    </source>
</evidence>
<feature type="compositionally biased region" description="Basic and acidic residues" evidence="1">
    <location>
        <begin position="182"/>
        <end position="207"/>
    </location>
</feature>
<accession>A0ABU1SFS8</accession>
<proteinExistence type="predicted"/>
<protein>
    <recommendedName>
        <fullName evidence="4">Terminase</fullName>
    </recommendedName>
</protein>
<evidence type="ECO:0000256" key="1">
    <source>
        <dbReference type="SAM" id="MobiDB-lite"/>
    </source>
</evidence>
<dbReference type="InterPro" id="IPR027417">
    <property type="entry name" value="P-loop_NTPase"/>
</dbReference>
<organism evidence="2 3">
    <name type="scientific">Microbacterium resistens</name>
    <dbReference type="NCBI Taxonomy" id="156977"/>
    <lineage>
        <taxon>Bacteria</taxon>
        <taxon>Bacillati</taxon>
        <taxon>Actinomycetota</taxon>
        <taxon>Actinomycetes</taxon>
        <taxon>Micrococcales</taxon>
        <taxon>Microbacteriaceae</taxon>
        <taxon>Microbacterium</taxon>
    </lineage>
</organism>
<name>A0ABU1SFS8_9MICO</name>
<dbReference type="Proteomes" id="UP001259347">
    <property type="component" value="Unassembled WGS sequence"/>
</dbReference>
<evidence type="ECO:0000313" key="3">
    <source>
        <dbReference type="Proteomes" id="UP001259347"/>
    </source>
</evidence>
<reference evidence="2 3" key="1">
    <citation type="submission" date="2023-07" db="EMBL/GenBank/DDBJ databases">
        <title>Sorghum-associated microbial communities from plants grown in Nebraska, USA.</title>
        <authorList>
            <person name="Schachtman D."/>
        </authorList>
    </citation>
    <scope>NUCLEOTIDE SEQUENCE [LARGE SCALE GENOMIC DNA]</scope>
    <source>
        <strain evidence="2 3">2980</strain>
    </source>
</reference>
<feature type="region of interest" description="Disordered" evidence="1">
    <location>
        <begin position="180"/>
        <end position="219"/>
    </location>
</feature>